<evidence type="ECO:0000313" key="1">
    <source>
        <dbReference type="EMBL" id="CAB3386198.1"/>
    </source>
</evidence>
<dbReference type="Proteomes" id="UP000494165">
    <property type="component" value="Unassembled WGS sequence"/>
</dbReference>
<sequence>MWSRAALCGCGGQPPDMVTLNIYPQDCSLHFSIYCRHEQVALIGGFPTADVLANCAFNSNAALDSNWLALVSALGFEICRFSDNWALVCESVKATSFFFFLGVGGFVCYKLYHHYWPKNPPDSPRNAKRSIFTSTGKTLKNLYQTRRHLLESGEEAPYGSVQSNYFGPDTSCDDADYADRYNCISLSQSEDDESIYSESHLRDRRSASKRCRNGFRSMWGGRRASQTHTREAANKGWLLSSINGSIPPLSNPIQVQKKGASWPVTPCKGDDKPNLKKAQSYLNFAERMAPDGAESSSLEGSYPCYPSLPRDFSVDSLGFSLSDYEKHGSKFHREGSFESTCSDFSIEWSVKETDDSATVACLEKLQQEIDQLKNNCLLMDEDFETIKCNRNVPGMSSLMTEAPNEESERKACFAGLYSLTCINKSISSELSDMALINCSQGSEQAKQLDSPIAAATQQMHIGRGYYLPSQEQQMSLGSAFSEEDELMAHLEWDEDLDQQPLFEERDDDAGDEKLNCVASLELDLEAELSGQDLNLDNNENPTQSLQSVQAETKKPELKLLNLQPPNLLQWSSEESGFMEWDTSSESHRTLSDSSLLSRSWMSGAKTSELVTPESDAFLTPSSELPTPSDVSPPLQPNIGDREQILEYALREWHGNTLKAQRMLKVFFKKFFDPSLCQISLRACDFAS</sequence>
<proteinExistence type="predicted"/>
<evidence type="ECO:0000313" key="2">
    <source>
        <dbReference type="Proteomes" id="UP000494165"/>
    </source>
</evidence>
<dbReference type="OrthoDB" id="6288034at2759"/>
<name>A0A8S1DZS5_9INSE</name>
<protein>
    <submittedName>
        <fullName evidence="1">Uncharacterized protein</fullName>
    </submittedName>
</protein>
<dbReference type="AlphaFoldDB" id="A0A8S1DZS5"/>
<organism evidence="1 2">
    <name type="scientific">Cloeon dipterum</name>
    <dbReference type="NCBI Taxonomy" id="197152"/>
    <lineage>
        <taxon>Eukaryota</taxon>
        <taxon>Metazoa</taxon>
        <taxon>Ecdysozoa</taxon>
        <taxon>Arthropoda</taxon>
        <taxon>Hexapoda</taxon>
        <taxon>Insecta</taxon>
        <taxon>Pterygota</taxon>
        <taxon>Palaeoptera</taxon>
        <taxon>Ephemeroptera</taxon>
        <taxon>Pisciforma</taxon>
        <taxon>Baetidae</taxon>
        <taxon>Cloeon</taxon>
    </lineage>
</organism>
<comment type="caution">
    <text evidence="1">The sequence shown here is derived from an EMBL/GenBank/DDBJ whole genome shotgun (WGS) entry which is preliminary data.</text>
</comment>
<reference evidence="1 2" key="1">
    <citation type="submission" date="2020-04" db="EMBL/GenBank/DDBJ databases">
        <authorList>
            <person name="Alioto T."/>
            <person name="Alioto T."/>
            <person name="Gomez Garrido J."/>
        </authorList>
    </citation>
    <scope>NUCLEOTIDE SEQUENCE [LARGE SCALE GENOMIC DNA]</scope>
</reference>
<accession>A0A8S1DZS5</accession>
<gene>
    <name evidence="1" type="ORF">CLODIP_2_CD00919</name>
</gene>
<dbReference type="EMBL" id="CADEPI010000460">
    <property type="protein sequence ID" value="CAB3386198.1"/>
    <property type="molecule type" value="Genomic_DNA"/>
</dbReference>
<keyword evidence="2" id="KW-1185">Reference proteome</keyword>